<evidence type="ECO:0000313" key="4">
    <source>
        <dbReference type="EMBL" id="WFD02247.1"/>
    </source>
</evidence>
<dbReference type="Proteomes" id="UP001214603">
    <property type="component" value="Chromosome 1"/>
</dbReference>
<sequence>MSLRSHAARPPLVLSAKQLAGLLRAPTPPRVLDATWFLPVPGQPARDAHAEFLRGPRIPGALFWDVDRVATVGPAVHDLPHMMPTGPVFAEAARAHGIAPDTHVVVYALGHPAVSVLDGGLPAWADAGEPLDTAALDADPAVAPAAYDAPALRDGWVRSFDEMLANSQLGARSQTVLDARARARFDGHQAEARPGLASGHIPGACSLPFADVLETRTASDARVAGRTYTALQPQHELWKRVSAAVGGADGIEKLRHDGSAGGSLGVSLTCGSGMTAAVLWLALQQLGVNAAIYDESWMGWGRRGAQGAAPVAVTPREE</sequence>
<evidence type="ECO:0000259" key="3">
    <source>
        <dbReference type="SMART" id="SM00450"/>
    </source>
</evidence>
<keyword evidence="1" id="KW-0808">Transferase</keyword>
<proteinExistence type="predicted"/>
<organism evidence="4 5">
    <name type="scientific">Malassezia obtusa</name>
    <dbReference type="NCBI Taxonomy" id="76774"/>
    <lineage>
        <taxon>Eukaryota</taxon>
        <taxon>Fungi</taxon>
        <taxon>Dikarya</taxon>
        <taxon>Basidiomycota</taxon>
        <taxon>Ustilaginomycotina</taxon>
        <taxon>Malasseziomycetes</taxon>
        <taxon>Malasseziales</taxon>
        <taxon>Malasseziaceae</taxon>
        <taxon>Malassezia</taxon>
    </lineage>
</organism>
<dbReference type="PANTHER" id="PTHR11364:SF27">
    <property type="entry name" value="SULFURTRANSFERASE"/>
    <property type="match status" value="1"/>
</dbReference>
<evidence type="ECO:0000256" key="1">
    <source>
        <dbReference type="ARBA" id="ARBA00022679"/>
    </source>
</evidence>
<keyword evidence="2" id="KW-0677">Repeat</keyword>
<gene>
    <name evidence="4" type="ORF">MOBT1_000928</name>
</gene>
<dbReference type="EMBL" id="CP119934">
    <property type="protein sequence ID" value="WFD02247.1"/>
    <property type="molecule type" value="Genomic_DNA"/>
</dbReference>
<dbReference type="InterPro" id="IPR001763">
    <property type="entry name" value="Rhodanese-like_dom"/>
</dbReference>
<dbReference type="GO" id="GO:0004792">
    <property type="term" value="F:thiosulfate-cyanide sulfurtransferase activity"/>
    <property type="evidence" value="ECO:0007669"/>
    <property type="project" value="TreeGrafter"/>
</dbReference>
<evidence type="ECO:0000256" key="2">
    <source>
        <dbReference type="ARBA" id="ARBA00022737"/>
    </source>
</evidence>
<feature type="domain" description="Rhodanese" evidence="3">
    <location>
        <begin position="15"/>
        <end position="130"/>
    </location>
</feature>
<evidence type="ECO:0000313" key="5">
    <source>
        <dbReference type="Proteomes" id="UP001214603"/>
    </source>
</evidence>
<dbReference type="InterPro" id="IPR036873">
    <property type="entry name" value="Rhodanese-like_dom_sf"/>
</dbReference>
<dbReference type="CDD" id="cd01448">
    <property type="entry name" value="TST_Repeat_1"/>
    <property type="match status" value="1"/>
</dbReference>
<dbReference type="Gene3D" id="3.40.250.10">
    <property type="entry name" value="Rhodanese-like domain"/>
    <property type="match status" value="3"/>
</dbReference>
<dbReference type="SUPFAM" id="SSF52821">
    <property type="entry name" value="Rhodanese/Cell cycle control phosphatase"/>
    <property type="match status" value="2"/>
</dbReference>
<reference evidence="4" key="1">
    <citation type="submission" date="2023-03" db="EMBL/GenBank/DDBJ databases">
        <title>Mating type loci evolution in Malassezia.</title>
        <authorList>
            <person name="Coelho M.A."/>
        </authorList>
    </citation>
    <scope>NUCLEOTIDE SEQUENCE</scope>
    <source>
        <strain evidence="4">CBS 7876</strain>
    </source>
</reference>
<keyword evidence="5" id="KW-1185">Reference proteome</keyword>
<dbReference type="GO" id="GO:0005739">
    <property type="term" value="C:mitochondrion"/>
    <property type="evidence" value="ECO:0007669"/>
    <property type="project" value="TreeGrafter"/>
</dbReference>
<name>A0AAF0E298_9BASI</name>
<dbReference type="Pfam" id="PF00581">
    <property type="entry name" value="Rhodanese"/>
    <property type="match status" value="1"/>
</dbReference>
<feature type="domain" description="Rhodanese" evidence="3">
    <location>
        <begin position="160"/>
        <end position="306"/>
    </location>
</feature>
<accession>A0AAF0E298</accession>
<dbReference type="SMART" id="SM00450">
    <property type="entry name" value="RHOD"/>
    <property type="match status" value="2"/>
</dbReference>
<protein>
    <recommendedName>
        <fullName evidence="3">Rhodanese domain-containing protein</fullName>
    </recommendedName>
</protein>
<dbReference type="PANTHER" id="PTHR11364">
    <property type="entry name" value="THIOSULFATE SULFERTANSFERASE"/>
    <property type="match status" value="1"/>
</dbReference>
<dbReference type="InterPro" id="IPR045078">
    <property type="entry name" value="TST/MPST-like"/>
</dbReference>
<dbReference type="AlphaFoldDB" id="A0AAF0E298"/>